<protein>
    <submittedName>
        <fullName evidence="1">Uncharacterized protein</fullName>
    </submittedName>
</protein>
<dbReference type="SUPFAM" id="SSF56925">
    <property type="entry name" value="OMPA-like"/>
    <property type="match status" value="1"/>
</dbReference>
<reference evidence="1 2" key="1">
    <citation type="submission" date="2018-08" db="EMBL/GenBank/DDBJ databases">
        <title>Recombination of ecologically and evolutionarily significant loci maintains genetic cohesion in the Pseudomonas syringae species complex.</title>
        <authorList>
            <person name="Dillon M."/>
            <person name="Thakur S."/>
            <person name="Almeida R.N.D."/>
            <person name="Weir B.S."/>
            <person name="Guttman D.S."/>
        </authorList>
    </citation>
    <scope>NUCLEOTIDE SEQUENCE [LARGE SCALE GENOMIC DNA]</scope>
    <source>
        <strain evidence="1 2">ICMP 7846</strain>
    </source>
</reference>
<comment type="caution">
    <text evidence="1">The sequence shown here is derived from an EMBL/GenBank/DDBJ whole genome shotgun (WGS) entry which is preliminary data.</text>
</comment>
<accession>A0A3M5DZ62</accession>
<dbReference type="Gene3D" id="2.40.160.20">
    <property type="match status" value="1"/>
</dbReference>
<organism evidence="1 2">
    <name type="scientific">Pseudomonas aeruginosa</name>
    <dbReference type="NCBI Taxonomy" id="287"/>
    <lineage>
        <taxon>Bacteria</taxon>
        <taxon>Pseudomonadati</taxon>
        <taxon>Pseudomonadota</taxon>
        <taxon>Gammaproteobacteria</taxon>
        <taxon>Pseudomonadales</taxon>
        <taxon>Pseudomonadaceae</taxon>
        <taxon>Pseudomonas</taxon>
    </lineage>
</organism>
<gene>
    <name evidence="1" type="ORF">ALP65_03678</name>
</gene>
<dbReference type="FunFam" id="2.40.160.20:FF:000004">
    <property type="entry name" value="Outer membrane protein H1"/>
    <property type="match status" value="1"/>
</dbReference>
<dbReference type="InterPro" id="IPR011250">
    <property type="entry name" value="OMP/PagP_B-barrel"/>
</dbReference>
<dbReference type="AlphaFoldDB" id="A0A3M5DZ62"/>
<evidence type="ECO:0000313" key="2">
    <source>
        <dbReference type="Proteomes" id="UP000270834"/>
    </source>
</evidence>
<proteinExistence type="predicted"/>
<dbReference type="Proteomes" id="UP000270834">
    <property type="component" value="Unassembled WGS sequence"/>
</dbReference>
<sequence>MRVVQPGFSKRSGAVQYPVRTLQAVNDTTLAERRNTMKALKTLFIATALLGSAAGVQAADNFVGLTWGETSNNIQKSKSLNRNLNSPNLDKVIDNTGTWGIRAGQQFEQGRYYATYENISDTSSGNKLRQQNLLGSYDAFLPIGDNNTKLFGGATLGLVKLEQDGKGFKRDSDVGYAAGLQAGILQELSKNASIEGGYRYLRTNASTEMTPHGGNKLGSLDLHSSSQFYLGANYKF</sequence>
<evidence type="ECO:0000313" key="1">
    <source>
        <dbReference type="EMBL" id="RMS54958.1"/>
    </source>
</evidence>
<name>A0A3M5DZ62_PSEAI</name>
<dbReference type="EMBL" id="RBSQ01000618">
    <property type="protein sequence ID" value="RMS54958.1"/>
    <property type="molecule type" value="Genomic_DNA"/>
</dbReference>